<keyword evidence="7" id="KW-1185">Reference proteome</keyword>
<feature type="domain" description="Tyr recombinase" evidence="5">
    <location>
        <begin position="318"/>
        <end position="528"/>
    </location>
</feature>
<comment type="caution">
    <text evidence="6">The sequence shown here is derived from an EMBL/GenBank/DDBJ whole genome shotgun (WGS) entry which is preliminary data.</text>
</comment>
<evidence type="ECO:0000256" key="1">
    <source>
        <dbReference type="ARBA" id="ARBA00008857"/>
    </source>
</evidence>
<reference evidence="6 7" key="1">
    <citation type="submission" date="2017-10" db="EMBL/GenBank/DDBJ databases">
        <title>Genomic analysis of the genus Acetobacter.</title>
        <authorList>
            <person name="Kim K.H."/>
            <person name="Chun B.H."/>
            <person name="Son A.R."/>
            <person name="Jeon C.O."/>
        </authorList>
    </citation>
    <scope>NUCLEOTIDE SEQUENCE [LARGE SCALE GENOMIC DNA]</scope>
    <source>
        <strain evidence="6 7">LHT 2458</strain>
    </source>
</reference>
<keyword evidence="4" id="KW-0233">DNA recombination</keyword>
<organism evidence="6 7">
    <name type="scientific">Acetobacter pomorum</name>
    <dbReference type="NCBI Taxonomy" id="65959"/>
    <lineage>
        <taxon>Bacteria</taxon>
        <taxon>Pseudomonadati</taxon>
        <taxon>Pseudomonadota</taxon>
        <taxon>Alphaproteobacteria</taxon>
        <taxon>Acetobacterales</taxon>
        <taxon>Acetobacteraceae</taxon>
        <taxon>Acetobacter</taxon>
    </lineage>
</organism>
<dbReference type="GO" id="GO:0015074">
    <property type="term" value="P:DNA integration"/>
    <property type="evidence" value="ECO:0007669"/>
    <property type="project" value="UniProtKB-KW"/>
</dbReference>
<dbReference type="SUPFAM" id="SSF56349">
    <property type="entry name" value="DNA breaking-rejoining enzymes"/>
    <property type="match status" value="1"/>
</dbReference>
<proteinExistence type="inferred from homology"/>
<accession>A0A2G4RB65</accession>
<dbReference type="PANTHER" id="PTHR30349:SF41">
    <property type="entry name" value="INTEGRASE_RECOMBINASE PROTEIN MJ0367-RELATED"/>
    <property type="match status" value="1"/>
</dbReference>
<dbReference type="AlphaFoldDB" id="A0A2G4RB65"/>
<dbReference type="Pfam" id="PF00589">
    <property type="entry name" value="Phage_integrase"/>
    <property type="match status" value="1"/>
</dbReference>
<keyword evidence="2" id="KW-0229">DNA integration</keyword>
<name>A0A2G4RB65_9PROT</name>
<evidence type="ECO:0000256" key="3">
    <source>
        <dbReference type="ARBA" id="ARBA00023125"/>
    </source>
</evidence>
<protein>
    <submittedName>
        <fullName evidence="6">Integrase</fullName>
    </submittedName>
</protein>
<dbReference type="PANTHER" id="PTHR30349">
    <property type="entry name" value="PHAGE INTEGRASE-RELATED"/>
    <property type="match status" value="1"/>
</dbReference>
<dbReference type="Proteomes" id="UP000228751">
    <property type="component" value="Unassembled WGS sequence"/>
</dbReference>
<dbReference type="Gene3D" id="1.10.150.130">
    <property type="match status" value="1"/>
</dbReference>
<dbReference type="InterPro" id="IPR013762">
    <property type="entry name" value="Integrase-like_cat_sf"/>
</dbReference>
<dbReference type="InterPro" id="IPR050090">
    <property type="entry name" value="Tyrosine_recombinase_XerCD"/>
</dbReference>
<dbReference type="InterPro" id="IPR010998">
    <property type="entry name" value="Integrase_recombinase_N"/>
</dbReference>
<dbReference type="InterPro" id="IPR046668">
    <property type="entry name" value="DUF6538"/>
</dbReference>
<evidence type="ECO:0000256" key="2">
    <source>
        <dbReference type="ARBA" id="ARBA00022908"/>
    </source>
</evidence>
<dbReference type="EMBL" id="PEBQ01000141">
    <property type="protein sequence ID" value="PHY93809.1"/>
    <property type="molecule type" value="Genomic_DNA"/>
</dbReference>
<evidence type="ECO:0000313" key="6">
    <source>
        <dbReference type="EMBL" id="PHY93809.1"/>
    </source>
</evidence>
<dbReference type="PROSITE" id="PS51898">
    <property type="entry name" value="TYR_RECOMBINASE"/>
    <property type="match status" value="1"/>
</dbReference>
<dbReference type="Gene3D" id="1.10.443.10">
    <property type="entry name" value="Intergrase catalytic core"/>
    <property type="match status" value="1"/>
</dbReference>
<sequence length="543" mass="63683">MAFYSLDSFMKLVKMSSGYHLRRWVPLDLRRILGKNEIWHTLETHDKEIAKIRGCAIFGLTSQFFMSVKKVKSYLYEPATDLVDSLDIRDDLVKNAILKIIESYESQIKAIKDQYRLAKAEHYLERVEDYERLKNLTEMVEKSKPELDAVIEYSRNNKDFNAYKSIKQMQEHFAQIQGWIKPPEKPKTPLLSVATDKYLEAHEENMNDSEKRGFKNTVRRFIEAIGDKEILDYTGDDARQFKELMAKMPENYGKSRNDKRTILELIEYGKRHKLGKISDKTIKNHFARLSSIWGYYLLSDLVNSNIFSGWKFIGKQKIKRIKWSEEQLETLMNSSWNSPTISKKTFSFIVGLGAYAGMRLEEICRIRIQDIKESRGISCIIVQNHKARKNRPWEKWNPKTEAGERVIPICDTLMNAGFLEFVRSQESKQQYYLFSDLRFSGKDKKRSDAFQQAFSRFKLRKKIPRGVDFHSFRHNVSTKLRNIHEKGEGGLRESWIDDFLGHEGNNKSAGSTIYFNEVDVENLKKVADSVQYPDFFDIKRLLK</sequence>
<dbReference type="InterPro" id="IPR011010">
    <property type="entry name" value="DNA_brk_join_enz"/>
</dbReference>
<dbReference type="GO" id="GO:0006310">
    <property type="term" value="P:DNA recombination"/>
    <property type="evidence" value="ECO:0007669"/>
    <property type="project" value="UniProtKB-KW"/>
</dbReference>
<evidence type="ECO:0000259" key="5">
    <source>
        <dbReference type="PROSITE" id="PS51898"/>
    </source>
</evidence>
<dbReference type="InterPro" id="IPR002104">
    <property type="entry name" value="Integrase_catalytic"/>
</dbReference>
<keyword evidence="3" id="KW-0238">DNA-binding</keyword>
<dbReference type="GO" id="GO:0003677">
    <property type="term" value="F:DNA binding"/>
    <property type="evidence" value="ECO:0007669"/>
    <property type="project" value="UniProtKB-KW"/>
</dbReference>
<dbReference type="Pfam" id="PF20172">
    <property type="entry name" value="DUF6538"/>
    <property type="match status" value="1"/>
</dbReference>
<evidence type="ECO:0000313" key="7">
    <source>
        <dbReference type="Proteomes" id="UP000228751"/>
    </source>
</evidence>
<gene>
    <name evidence="6" type="ORF">CSR02_09935</name>
</gene>
<comment type="similarity">
    <text evidence="1">Belongs to the 'phage' integrase family.</text>
</comment>
<evidence type="ECO:0000256" key="4">
    <source>
        <dbReference type="ARBA" id="ARBA00023172"/>
    </source>
</evidence>